<evidence type="ECO:0000256" key="3">
    <source>
        <dbReference type="ARBA" id="ARBA00023125"/>
    </source>
</evidence>
<dbReference type="CDD" id="cd17259">
    <property type="entry name" value="RMtype1_S_StySKI-TRD2-CR2_like"/>
    <property type="match status" value="1"/>
</dbReference>
<comment type="caution">
    <text evidence="5">The sequence shown here is derived from an EMBL/GenBank/DDBJ whole genome shotgun (WGS) entry which is preliminary data.</text>
</comment>
<dbReference type="InterPro" id="IPR044946">
    <property type="entry name" value="Restrct_endonuc_typeI_TRD_sf"/>
</dbReference>
<dbReference type="Proteomes" id="UP000266701">
    <property type="component" value="Unassembled WGS sequence"/>
</dbReference>
<dbReference type="GO" id="GO:0003677">
    <property type="term" value="F:DNA binding"/>
    <property type="evidence" value="ECO:0007669"/>
    <property type="project" value="UniProtKB-KW"/>
</dbReference>
<evidence type="ECO:0000256" key="1">
    <source>
        <dbReference type="ARBA" id="ARBA00010923"/>
    </source>
</evidence>
<evidence type="ECO:0000313" key="5">
    <source>
        <dbReference type="EMBL" id="RGP92412.1"/>
    </source>
</evidence>
<dbReference type="PANTHER" id="PTHR30408:SF12">
    <property type="entry name" value="TYPE I RESTRICTION ENZYME MJAVIII SPECIFICITY SUBUNIT"/>
    <property type="match status" value="1"/>
</dbReference>
<feature type="domain" description="Type I restriction modification DNA specificity" evidence="4">
    <location>
        <begin position="285"/>
        <end position="455"/>
    </location>
</feature>
<proteinExistence type="inferred from homology"/>
<dbReference type="GO" id="GO:0009307">
    <property type="term" value="P:DNA restriction-modification system"/>
    <property type="evidence" value="ECO:0007669"/>
    <property type="project" value="UniProtKB-KW"/>
</dbReference>
<dbReference type="AlphaFoldDB" id="A0A395U505"/>
<dbReference type="Gene3D" id="1.10.287.1120">
    <property type="entry name" value="Bipartite methylase S protein"/>
    <property type="match status" value="1"/>
</dbReference>
<dbReference type="EMBL" id="MCBA01000001">
    <property type="protein sequence ID" value="RGP92412.1"/>
    <property type="molecule type" value="Genomic_DNA"/>
</dbReference>
<sequence length="491" mass="53262">MTNFSGKPLSPKTGNAACGGPQGGGMDSRRNGVAEISPKYLAEVASNAVPVGYKQTEVGVIPEDWECIPSKEIVSYLGGFAFSSKAATTDGIRWLKIANVGLNEVKWDAESYLPASYSQVHQDYLLGESDVVMALTRPILGDTLKVAILNETDAPALLNQRVAKLVPKNAGDQRFLYYLVQTSNFIAAMNLAMAGSDPPNIGTRALGDILVQVPKLPKEQTAIANALSDVDALISELEKLIAKKQAIKTATMQQLLTGRTRLPQFALREDGTPKGTKPSELGEIPEDWEVMRLGHLAKFFKGSGLPKSELSESGKIKCIHYGQLFTTYGPKIDRVISRTKNVGIVTSQENDVLMPTSDVTPNGLATASCITETGVTLGGDILIIRSDKQRLNGVFFSYLVNVLRDQVMQLVTGSTVYHLYGSDMAKFEFAFPSKEEQTAIATILSDMDAEIHALEQRLGKTRHIKQGMMQELLTGKTRLVQPSLTGVCHAD</sequence>
<name>A0A395U505_VIBCL</name>
<dbReference type="InterPro" id="IPR052021">
    <property type="entry name" value="Type-I_RS_S_subunit"/>
</dbReference>
<evidence type="ECO:0000313" key="6">
    <source>
        <dbReference type="Proteomes" id="UP000266701"/>
    </source>
</evidence>
<dbReference type="Pfam" id="PF01420">
    <property type="entry name" value="Methylase_S"/>
    <property type="match status" value="2"/>
</dbReference>
<dbReference type="PANTHER" id="PTHR30408">
    <property type="entry name" value="TYPE-1 RESTRICTION ENZYME ECOKI SPECIFICITY PROTEIN"/>
    <property type="match status" value="1"/>
</dbReference>
<dbReference type="Gene3D" id="3.90.220.20">
    <property type="entry name" value="DNA methylase specificity domains"/>
    <property type="match status" value="2"/>
</dbReference>
<evidence type="ECO:0000259" key="4">
    <source>
        <dbReference type="Pfam" id="PF01420"/>
    </source>
</evidence>
<keyword evidence="2" id="KW-0680">Restriction system</keyword>
<comment type="similarity">
    <text evidence="1">Belongs to the type-I restriction system S methylase family.</text>
</comment>
<reference evidence="5 6" key="1">
    <citation type="journal article" date="2017" name="Emerg. Infect. Dis.">
        <title>Carbapenemase VCC-1-Producing Vibrio cholerae in Coastal Waters of Germany.</title>
        <authorList>
            <person name="Hammerl J.A."/>
            <person name="Jackel C."/>
            <person name="Bortolaia V."/>
            <person name="Schwartz K."/>
            <person name="Bier N."/>
            <person name="Hendriksen R.S."/>
            <person name="Guerra B."/>
            <person name="Strauch E."/>
        </authorList>
    </citation>
    <scope>NUCLEOTIDE SEQUENCE [LARGE SCALE GENOMIC DNA]</scope>
    <source>
        <strain evidence="5 6">VN-2825</strain>
    </source>
</reference>
<protein>
    <recommendedName>
        <fullName evidence="4">Type I restriction modification DNA specificity domain-containing protein</fullName>
    </recommendedName>
</protein>
<dbReference type="InterPro" id="IPR000055">
    <property type="entry name" value="Restrct_endonuc_typeI_TRD"/>
</dbReference>
<evidence type="ECO:0000256" key="2">
    <source>
        <dbReference type="ARBA" id="ARBA00022747"/>
    </source>
</evidence>
<keyword evidence="3" id="KW-0238">DNA-binding</keyword>
<gene>
    <name evidence="5" type="ORF">BC353_00050</name>
</gene>
<feature type="domain" description="Type I restriction modification DNA specificity" evidence="4">
    <location>
        <begin position="62"/>
        <end position="247"/>
    </location>
</feature>
<accession>A0A395U505</accession>
<dbReference type="SUPFAM" id="SSF116734">
    <property type="entry name" value="DNA methylase specificity domain"/>
    <property type="match status" value="2"/>
</dbReference>
<dbReference type="REBASE" id="374727">
    <property type="entry name" value="S.VchRFB05ORF9600P"/>
</dbReference>
<organism evidence="5 6">
    <name type="scientific">Vibrio cholerae</name>
    <dbReference type="NCBI Taxonomy" id="666"/>
    <lineage>
        <taxon>Bacteria</taxon>
        <taxon>Pseudomonadati</taxon>
        <taxon>Pseudomonadota</taxon>
        <taxon>Gammaproteobacteria</taxon>
        <taxon>Vibrionales</taxon>
        <taxon>Vibrionaceae</taxon>
        <taxon>Vibrio</taxon>
    </lineage>
</organism>